<protein>
    <submittedName>
        <fullName evidence="6">Transcriptional regulator, LacI family</fullName>
    </submittedName>
</protein>
<evidence type="ECO:0000259" key="5">
    <source>
        <dbReference type="Pfam" id="PF13377"/>
    </source>
</evidence>
<dbReference type="EMBL" id="CP013110">
    <property type="protein sequence ID" value="APG95262.1"/>
    <property type="molecule type" value="Genomic_DNA"/>
</dbReference>
<dbReference type="PANTHER" id="PTHR30146:SF95">
    <property type="entry name" value="RIBOSE OPERON REPRESSOR"/>
    <property type="match status" value="1"/>
</dbReference>
<dbReference type="GO" id="GO:0000976">
    <property type="term" value="F:transcription cis-regulatory region binding"/>
    <property type="evidence" value="ECO:0007669"/>
    <property type="project" value="TreeGrafter"/>
</dbReference>
<evidence type="ECO:0000256" key="1">
    <source>
        <dbReference type="ARBA" id="ARBA00022491"/>
    </source>
</evidence>
<accession>A0A1L3LYT8</accession>
<dbReference type="GO" id="GO:0003700">
    <property type="term" value="F:DNA-binding transcription factor activity"/>
    <property type="evidence" value="ECO:0007669"/>
    <property type="project" value="TreeGrafter"/>
</dbReference>
<evidence type="ECO:0000313" key="7">
    <source>
        <dbReference type="Proteomes" id="UP000182306"/>
    </source>
</evidence>
<feature type="domain" description="Transcriptional regulator LacI/GalR-like sensor" evidence="5">
    <location>
        <begin position="8"/>
        <end position="152"/>
    </location>
</feature>
<proteinExistence type="predicted"/>
<dbReference type="InterPro" id="IPR046335">
    <property type="entry name" value="LacI/GalR-like_sensor"/>
</dbReference>
<dbReference type="KEGG" id="same:SAMCFNEI73_pC1558"/>
<organism evidence="6 7">
    <name type="scientific">Sinorhizobium americanum</name>
    <dbReference type="NCBI Taxonomy" id="194963"/>
    <lineage>
        <taxon>Bacteria</taxon>
        <taxon>Pseudomonadati</taxon>
        <taxon>Pseudomonadota</taxon>
        <taxon>Alphaproteobacteria</taxon>
        <taxon>Hyphomicrobiales</taxon>
        <taxon>Rhizobiaceae</taxon>
        <taxon>Sinorhizobium/Ensifer group</taxon>
        <taxon>Sinorhizobium</taxon>
    </lineage>
</organism>
<dbReference type="PANTHER" id="PTHR30146">
    <property type="entry name" value="LACI-RELATED TRANSCRIPTIONAL REPRESSOR"/>
    <property type="match status" value="1"/>
</dbReference>
<evidence type="ECO:0000256" key="3">
    <source>
        <dbReference type="ARBA" id="ARBA00023125"/>
    </source>
</evidence>
<keyword evidence="4" id="KW-0804">Transcription</keyword>
<dbReference type="CDD" id="cd06267">
    <property type="entry name" value="PBP1_LacI_sugar_binding-like"/>
    <property type="match status" value="1"/>
</dbReference>
<dbReference type="SUPFAM" id="SSF53822">
    <property type="entry name" value="Periplasmic binding protein-like I"/>
    <property type="match status" value="1"/>
</dbReference>
<dbReference type="Proteomes" id="UP000182306">
    <property type="component" value="Plasmid C"/>
</dbReference>
<sequence length="159" mass="16976">MMLADEPHIEANRFQGYVDGMMKAGLSISPSLLLRERGGSSSSLQEYENQIIGLLSQHDRPTAIVAALDRIALEIISAADLLNIAIPDDLSLVGFDDVGISGHSRIALTTIAQPMDELAKNAVDLAIGIAHKNGKGAESVLLASRLVKRRTTCSLKSDN</sequence>
<keyword evidence="7" id="KW-1185">Reference proteome</keyword>
<keyword evidence="2" id="KW-0805">Transcription regulation</keyword>
<keyword evidence="3" id="KW-0238">DNA-binding</keyword>
<name>A0A1L3LYT8_9HYPH</name>
<dbReference type="Gene3D" id="3.40.50.2300">
    <property type="match status" value="2"/>
</dbReference>
<keyword evidence="6" id="KW-0614">Plasmid</keyword>
<evidence type="ECO:0000256" key="2">
    <source>
        <dbReference type="ARBA" id="ARBA00023015"/>
    </source>
</evidence>
<dbReference type="InterPro" id="IPR028082">
    <property type="entry name" value="Peripla_BP_I"/>
</dbReference>
<evidence type="ECO:0000256" key="4">
    <source>
        <dbReference type="ARBA" id="ARBA00023163"/>
    </source>
</evidence>
<keyword evidence="1" id="KW-0678">Repressor</keyword>
<gene>
    <name evidence="6" type="ORF">SAMCFNEI73_pC1558</name>
</gene>
<geneLocation type="plasmid" evidence="6 7">
    <name>C</name>
</geneLocation>
<dbReference type="Pfam" id="PF13377">
    <property type="entry name" value="Peripla_BP_3"/>
    <property type="match status" value="1"/>
</dbReference>
<reference evidence="6 7" key="1">
    <citation type="submission" date="2015-10" db="EMBL/GenBank/DDBJ databases">
        <title>Genomic differences between typical nodule nitrogen-fixing rhizobial strains and those coming from bean seeds.</title>
        <authorList>
            <person name="Peralta H."/>
            <person name="Aguilar-Vera A."/>
            <person name="Diaz R."/>
            <person name="Mora Y."/>
            <person name="Martinez-Batallar G."/>
            <person name="Salazar E."/>
            <person name="Vargas-Lagunas C."/>
            <person name="Encarnacion S."/>
            <person name="Girard L."/>
            <person name="Mora J."/>
        </authorList>
    </citation>
    <scope>NUCLEOTIDE SEQUENCE [LARGE SCALE GENOMIC DNA]</scope>
    <source>
        <strain evidence="6 7">CFNEI 73</strain>
        <plasmid evidence="6 7">C</plasmid>
    </source>
</reference>
<evidence type="ECO:0000313" key="6">
    <source>
        <dbReference type="EMBL" id="APG95262.1"/>
    </source>
</evidence>
<dbReference type="AlphaFoldDB" id="A0A1L3LYT8"/>